<sequence>TVPNVPPDNLDSNGTLVMNENEPIGTIVGVFSAVDPDGNGSLYYYLYGTHANFTMDLNGTLRTATILDYEANASHQIQVRVYDDLQAYVEGNFTVTVLDVNETVPNVPPDNLDSNGTLVMRENEPIGTTVGVFSADDPDGNGSLHYYLHGTHAFFTMDLNGTLRTAAVLDYEANTSHQILVRVYDDMQAYAEGNFTVTVLDVNETVPNPNSPPDNLNSNGTLVMRENEPVGTTVGVFSAVDPDGNGSLHYYLHGTHANFTMDLNGTLRTAAVLDFEANASHQILVRVYDDMQAYVEGNFTVTVLDVNETVPNPNVPPDNLDSNGTLVMRE</sequence>
<dbReference type="PANTHER" id="PTHR24026">
    <property type="entry name" value="FAT ATYPICAL CADHERIN-RELATED"/>
    <property type="match status" value="1"/>
</dbReference>
<keyword evidence="1" id="KW-0812">Transmembrane</keyword>
<dbReference type="EMBL" id="UINC01115616">
    <property type="protein sequence ID" value="SVC86779.1"/>
    <property type="molecule type" value="Genomic_DNA"/>
</dbReference>
<evidence type="ECO:0000313" key="4">
    <source>
        <dbReference type="EMBL" id="SVC86779.1"/>
    </source>
</evidence>
<dbReference type="Gene3D" id="2.60.40.60">
    <property type="entry name" value="Cadherins"/>
    <property type="match status" value="3"/>
</dbReference>
<keyword evidence="2" id="KW-1133">Transmembrane helix</keyword>
<proteinExistence type="predicted"/>
<dbReference type="GO" id="GO:0007156">
    <property type="term" value="P:homophilic cell adhesion via plasma membrane adhesion molecules"/>
    <property type="evidence" value="ECO:0007669"/>
    <property type="project" value="InterPro"/>
</dbReference>
<feature type="non-terminal residue" evidence="4">
    <location>
        <position position="330"/>
    </location>
</feature>
<evidence type="ECO:0000256" key="2">
    <source>
        <dbReference type="ARBA" id="ARBA00022989"/>
    </source>
</evidence>
<reference evidence="4" key="1">
    <citation type="submission" date="2018-05" db="EMBL/GenBank/DDBJ databases">
        <authorList>
            <person name="Lanie J.A."/>
            <person name="Ng W.-L."/>
            <person name="Kazmierczak K.M."/>
            <person name="Andrzejewski T.M."/>
            <person name="Davidsen T.M."/>
            <person name="Wayne K.J."/>
            <person name="Tettelin H."/>
            <person name="Glass J.I."/>
            <person name="Rusch D."/>
            <person name="Podicherti R."/>
            <person name="Tsui H.-C.T."/>
            <person name="Winkler M.E."/>
        </authorList>
    </citation>
    <scope>NUCLEOTIDE SEQUENCE</scope>
</reference>
<dbReference type="SMART" id="SM00112">
    <property type="entry name" value="CA"/>
    <property type="match status" value="3"/>
</dbReference>
<dbReference type="InterPro" id="IPR015919">
    <property type="entry name" value="Cadherin-like_sf"/>
</dbReference>
<feature type="domain" description="Cadherin" evidence="3">
    <location>
        <begin position="10"/>
        <end position="107"/>
    </location>
</feature>
<gene>
    <name evidence="4" type="ORF">METZ01_LOCUS339633</name>
</gene>
<feature type="domain" description="Cadherin" evidence="3">
    <location>
        <begin position="216"/>
        <end position="315"/>
    </location>
</feature>
<dbReference type="Pfam" id="PF00028">
    <property type="entry name" value="Cadherin"/>
    <property type="match status" value="3"/>
</dbReference>
<evidence type="ECO:0000256" key="1">
    <source>
        <dbReference type="ARBA" id="ARBA00022692"/>
    </source>
</evidence>
<dbReference type="PANTHER" id="PTHR24026:SF126">
    <property type="entry name" value="PROTOCADHERIN FAT 4"/>
    <property type="match status" value="1"/>
</dbReference>
<dbReference type="PRINTS" id="PR00205">
    <property type="entry name" value="CADHERIN"/>
</dbReference>
<feature type="domain" description="Cadherin" evidence="3">
    <location>
        <begin position="112"/>
        <end position="209"/>
    </location>
</feature>
<dbReference type="SUPFAM" id="SSF49313">
    <property type="entry name" value="Cadherin-like"/>
    <property type="match status" value="3"/>
</dbReference>
<evidence type="ECO:0000259" key="3">
    <source>
        <dbReference type="PROSITE" id="PS50268"/>
    </source>
</evidence>
<organism evidence="4">
    <name type="scientific">marine metagenome</name>
    <dbReference type="NCBI Taxonomy" id="408172"/>
    <lineage>
        <taxon>unclassified sequences</taxon>
        <taxon>metagenomes</taxon>
        <taxon>ecological metagenomes</taxon>
    </lineage>
</organism>
<dbReference type="GO" id="GO:0005509">
    <property type="term" value="F:calcium ion binding"/>
    <property type="evidence" value="ECO:0007669"/>
    <property type="project" value="InterPro"/>
</dbReference>
<dbReference type="InterPro" id="IPR002126">
    <property type="entry name" value="Cadherin-like_dom"/>
</dbReference>
<dbReference type="PROSITE" id="PS50268">
    <property type="entry name" value="CADHERIN_2"/>
    <property type="match status" value="3"/>
</dbReference>
<keyword evidence="2" id="KW-0472">Membrane</keyword>
<feature type="non-terminal residue" evidence="4">
    <location>
        <position position="1"/>
    </location>
</feature>
<dbReference type="AlphaFoldDB" id="A0A382QMM8"/>
<accession>A0A382QMM8</accession>
<name>A0A382QMM8_9ZZZZ</name>
<protein>
    <recommendedName>
        <fullName evidence="3">Cadherin domain-containing protein</fullName>
    </recommendedName>
</protein>
<dbReference type="GO" id="GO:0005886">
    <property type="term" value="C:plasma membrane"/>
    <property type="evidence" value="ECO:0007669"/>
    <property type="project" value="UniProtKB-SubCell"/>
</dbReference>
<dbReference type="CDD" id="cd11304">
    <property type="entry name" value="Cadherin_repeat"/>
    <property type="match status" value="3"/>
</dbReference>